<proteinExistence type="predicted"/>
<name>A0A9X4AL58_9BACI</name>
<dbReference type="Gene3D" id="3.30.1330.30">
    <property type="match status" value="1"/>
</dbReference>
<evidence type="ECO:0000313" key="3">
    <source>
        <dbReference type="Proteomes" id="UP001145072"/>
    </source>
</evidence>
<evidence type="ECO:0000313" key="2">
    <source>
        <dbReference type="EMBL" id="MDC3422080.1"/>
    </source>
</evidence>
<protein>
    <submittedName>
        <fullName evidence="2">YueI family protein</fullName>
    </submittedName>
</protein>
<feature type="region of interest" description="Disordered" evidence="1">
    <location>
        <begin position="121"/>
        <end position="144"/>
    </location>
</feature>
<gene>
    <name evidence="2" type="ORF">NC661_17105</name>
</gene>
<dbReference type="PIRSF" id="PIRSF034303">
    <property type="entry name" value="DUF1694"/>
    <property type="match status" value="1"/>
</dbReference>
<dbReference type="InterPro" id="IPR012543">
    <property type="entry name" value="DUF1694"/>
</dbReference>
<dbReference type="Proteomes" id="UP001145072">
    <property type="component" value="Unassembled WGS sequence"/>
</dbReference>
<reference evidence="2" key="1">
    <citation type="submission" date="2022-06" db="EMBL/GenBank/DDBJ databases">
        <title>Aquibacillus sp. a new bacterium isolated from soil saline samples.</title>
        <authorList>
            <person name="Galisteo C."/>
            <person name="De La Haba R."/>
            <person name="Sanchez-Porro C."/>
            <person name="Ventosa A."/>
        </authorList>
    </citation>
    <scope>NUCLEOTIDE SEQUENCE</scope>
    <source>
        <strain evidence="2">JCM 12387</strain>
    </source>
</reference>
<keyword evidence="3" id="KW-1185">Reference proteome</keyword>
<dbReference type="SUPFAM" id="SSF160515">
    <property type="entry name" value="YueI-like"/>
    <property type="match status" value="1"/>
</dbReference>
<organism evidence="2 3">
    <name type="scientific">Aquibacillus koreensis</name>
    <dbReference type="NCBI Taxonomy" id="279446"/>
    <lineage>
        <taxon>Bacteria</taxon>
        <taxon>Bacillati</taxon>
        <taxon>Bacillota</taxon>
        <taxon>Bacilli</taxon>
        <taxon>Bacillales</taxon>
        <taxon>Bacillaceae</taxon>
        <taxon>Aquibacillus</taxon>
    </lineage>
</organism>
<dbReference type="RefSeq" id="WP_259869289.1">
    <property type="nucleotide sequence ID" value="NZ_JAMQJZ010000016.1"/>
</dbReference>
<dbReference type="InterPro" id="IPR029064">
    <property type="entry name" value="Ribosomal_eL30-like_sf"/>
</dbReference>
<comment type="caution">
    <text evidence="2">The sequence shown here is derived from an EMBL/GenBank/DDBJ whole genome shotgun (WGS) entry which is preliminary data.</text>
</comment>
<dbReference type="EMBL" id="JAMQJZ010000016">
    <property type="protein sequence ID" value="MDC3422080.1"/>
    <property type="molecule type" value="Genomic_DNA"/>
</dbReference>
<dbReference type="Pfam" id="PF07997">
    <property type="entry name" value="DUF1694"/>
    <property type="match status" value="1"/>
</dbReference>
<sequence>MKKDIDDLLQEGIYGAKEINPSERKLFLGSLRERVLLALTKGQVMKNKGLQQLDGLMKEHKDSTLLLNGNVSYRFFKQYRALASKNKIPYTSVKNKQAKSDFGAVLTLNYAIDKEDIELNEEPVNSNESKKKEKKSFFGSLFKR</sequence>
<dbReference type="AlphaFoldDB" id="A0A9X4AL58"/>
<accession>A0A9X4AL58</accession>
<evidence type="ECO:0000256" key="1">
    <source>
        <dbReference type="SAM" id="MobiDB-lite"/>
    </source>
</evidence>